<dbReference type="AlphaFoldDB" id="G8LG36"/>
<proteinExistence type="predicted"/>
<dbReference type="PANTHER" id="PTHR35566">
    <property type="entry name" value="BLR3599 PROTEIN"/>
    <property type="match status" value="1"/>
</dbReference>
<gene>
    <name evidence="1" type="ORF">EcWSU1_02696</name>
</gene>
<sequence>MASGSSASNALHNRNYIIMTKAEKVVWTEGMFLRPHHFQRTESYLLNHVREWGALQRSYLWGFLDVELDEAMLRQGCIALSYCSGLLPDGTFFQVRNGRNGPVPLKIPDNLTNEKVVLALPVRRGEREEVIFSEEPASLARFIAFEQEVEDDNAMSVGDATVQFGRLRLTLMLEKDVTAEWTAIGVAFVTEKRNDNHVRLDSSYIPPMLNANNSPQIYSMINDLHGLLVQRSQQIGGRLRQPGRFNTSELIEFTLLSLVNRHLGEVSHLKTLPLLHPETLWRSWLPFATELATWASQRTAESVLPIYDHDDLAGCFSKLMMLLRQGLSLVMEDHAIQLPLNERSHGLNIATVPETSMVREFGFVLAVKANVPGEHLQTHFPAQMKVAPVSKIRDLVQLQLPGIMLRAMPVAPPQIPWHAGYSYFELEKGSELWHEMDKSGAFALHLAGEFPGLDMEFWAIRSPTE</sequence>
<dbReference type="PANTHER" id="PTHR35566:SF1">
    <property type="entry name" value="TYPE VI SECRETION SYSTEM BASEPLATE COMPONENT TSSK1"/>
    <property type="match status" value="1"/>
</dbReference>
<name>G8LG36_9ENTR</name>
<evidence type="ECO:0000313" key="1">
    <source>
        <dbReference type="EMBL" id="AEW74128.1"/>
    </source>
</evidence>
<dbReference type="Pfam" id="PF05936">
    <property type="entry name" value="T6SS_VasE"/>
    <property type="match status" value="1"/>
</dbReference>
<dbReference type="EMBL" id="CP002886">
    <property type="protein sequence ID" value="AEW74128.1"/>
    <property type="molecule type" value="Genomic_DNA"/>
</dbReference>
<dbReference type="InterPro" id="IPR010263">
    <property type="entry name" value="T6SS_TssK"/>
</dbReference>
<evidence type="ECO:0008006" key="3">
    <source>
        <dbReference type="Google" id="ProtNLM"/>
    </source>
</evidence>
<dbReference type="HOGENOM" id="CLU_031690_3_0_6"/>
<dbReference type="eggNOG" id="COG3522">
    <property type="taxonomic scope" value="Bacteria"/>
</dbReference>
<reference evidence="1 2" key="1">
    <citation type="journal article" date="2011" name="Stand. Genomic Sci.">
        <title>Complete genome of the onion pathogen Enterobacter cloacae EcWSU1.</title>
        <authorList>
            <person name="Humann J.L."/>
            <person name="Wildung M."/>
            <person name="Cheng C.H."/>
            <person name="Lee T."/>
            <person name="Stewart J.E."/>
            <person name="Drew J.C."/>
            <person name="Triplett E.W."/>
            <person name="Main D."/>
            <person name="Schroeder B.K."/>
        </authorList>
    </citation>
    <scope>NUCLEOTIDE SEQUENCE [LARGE SCALE GENOMIC DNA]</scope>
    <source>
        <strain evidence="1 2">EcWSU1</strain>
    </source>
</reference>
<evidence type="ECO:0000313" key="2">
    <source>
        <dbReference type="Proteomes" id="UP000007838"/>
    </source>
</evidence>
<organism evidence="1 2">
    <name type="scientific">Enterobacter ludwigii</name>
    <dbReference type="NCBI Taxonomy" id="299767"/>
    <lineage>
        <taxon>Bacteria</taxon>
        <taxon>Pseudomonadati</taxon>
        <taxon>Pseudomonadota</taxon>
        <taxon>Gammaproteobacteria</taxon>
        <taxon>Enterobacterales</taxon>
        <taxon>Enterobacteriaceae</taxon>
        <taxon>Enterobacter</taxon>
        <taxon>Enterobacter cloacae complex</taxon>
    </lineage>
</organism>
<dbReference type="KEGG" id="eec:EcWSU1_02696"/>
<accession>G8LG36</accession>
<protein>
    <recommendedName>
        <fullName evidence="3">Type VI secretion system protein ImpJ</fullName>
    </recommendedName>
</protein>
<dbReference type="NCBIfam" id="TIGR03353">
    <property type="entry name" value="VI_chp_4"/>
    <property type="match status" value="1"/>
</dbReference>
<dbReference type="Proteomes" id="UP000007838">
    <property type="component" value="Chromosome"/>
</dbReference>